<protein>
    <submittedName>
        <fullName evidence="1">Uncharacterized protein</fullName>
    </submittedName>
</protein>
<reference evidence="1 2" key="1">
    <citation type="submission" date="2021-03" db="EMBL/GenBank/DDBJ databases">
        <title>Sequencing the genomes of 1000 actinobacteria strains.</title>
        <authorList>
            <person name="Klenk H.-P."/>
        </authorList>
    </citation>
    <scope>NUCLEOTIDE SEQUENCE [LARGE SCALE GENOMIC DNA]</scope>
    <source>
        <strain evidence="1 2">DSM 15454</strain>
    </source>
</reference>
<keyword evidence="2" id="KW-1185">Reference proteome</keyword>
<evidence type="ECO:0000313" key="1">
    <source>
        <dbReference type="EMBL" id="MBP2374109.1"/>
    </source>
</evidence>
<dbReference type="InterPro" id="IPR046174">
    <property type="entry name" value="DUF6176"/>
</dbReference>
<proteinExistence type="predicted"/>
<gene>
    <name evidence="1" type="ORF">JOF46_002021</name>
</gene>
<dbReference type="RefSeq" id="WP_209907175.1">
    <property type="nucleotide sequence ID" value="NZ_BAAAMI010000011.1"/>
</dbReference>
<accession>A0ABS4WEW6</accession>
<name>A0ABS4WEW6_9MICC</name>
<dbReference type="Pfam" id="PF19673">
    <property type="entry name" value="DUF6176"/>
    <property type="match status" value="1"/>
</dbReference>
<evidence type="ECO:0000313" key="2">
    <source>
        <dbReference type="Proteomes" id="UP000766570"/>
    </source>
</evidence>
<sequence length="122" mass="13930">MDIELSRFRVLPGKMDVVEAWLAFLNENMDAVLQTLEGERMVVETIFHEQLAGVDYLYWFSIQVPGGIDVRDSGHWIDAKHLEYWRECIDPSYPHVDLAPKVAMLPARVRTGLESAAGEARE</sequence>
<dbReference type="EMBL" id="JAGIOE010000001">
    <property type="protein sequence ID" value="MBP2374109.1"/>
    <property type="molecule type" value="Genomic_DNA"/>
</dbReference>
<dbReference type="Proteomes" id="UP000766570">
    <property type="component" value="Unassembled WGS sequence"/>
</dbReference>
<organism evidence="1 2">
    <name type="scientific">Paeniglutamicibacter psychrophenolicus</name>
    <dbReference type="NCBI Taxonomy" id="257454"/>
    <lineage>
        <taxon>Bacteria</taxon>
        <taxon>Bacillati</taxon>
        <taxon>Actinomycetota</taxon>
        <taxon>Actinomycetes</taxon>
        <taxon>Micrococcales</taxon>
        <taxon>Micrococcaceae</taxon>
        <taxon>Paeniglutamicibacter</taxon>
    </lineage>
</organism>
<comment type="caution">
    <text evidence="1">The sequence shown here is derived from an EMBL/GenBank/DDBJ whole genome shotgun (WGS) entry which is preliminary data.</text>
</comment>